<sequence>MQGKEWITNTGTDEFMLLHWPEAGPGESSFYRPLVKLLNAIIDEFGALYPADDQKYSFKDVRFVVYDRVLQGIATAP</sequence>
<evidence type="ECO:0000313" key="2">
    <source>
        <dbReference type="Proteomes" id="UP000824881"/>
    </source>
</evidence>
<keyword evidence="2" id="KW-1185">Reference proteome</keyword>
<accession>A0ACB7IJG1</accession>
<evidence type="ECO:0000313" key="1">
    <source>
        <dbReference type="EMBL" id="KAG9218080.1"/>
    </source>
</evidence>
<reference evidence="1 2" key="1">
    <citation type="journal article" date="2021" name="Appl. Environ. Microbiol.">
        <title>Genetic linkage and physical mapping for an oyster mushroom Pleurotus cornucopiae and QTL analysis for the trait cap color.</title>
        <authorList>
            <person name="Zhang Y."/>
            <person name="Gao W."/>
            <person name="Sonnenberg A."/>
            <person name="Chen Q."/>
            <person name="Zhang J."/>
            <person name="Huang C."/>
        </authorList>
    </citation>
    <scope>NUCLEOTIDE SEQUENCE [LARGE SCALE GENOMIC DNA]</scope>
    <source>
        <strain evidence="1">CCMSSC00406</strain>
    </source>
</reference>
<dbReference type="EMBL" id="WQMT02000010">
    <property type="protein sequence ID" value="KAG9218080.1"/>
    <property type="molecule type" value="Genomic_DNA"/>
</dbReference>
<gene>
    <name evidence="1" type="ORF">CCMSSC00406_0010094</name>
</gene>
<dbReference type="Proteomes" id="UP000824881">
    <property type="component" value="Unassembled WGS sequence"/>
</dbReference>
<comment type="caution">
    <text evidence="1">The sequence shown here is derived from an EMBL/GenBank/DDBJ whole genome shotgun (WGS) entry which is preliminary data.</text>
</comment>
<protein>
    <submittedName>
        <fullName evidence="1">Uncharacterized protein</fullName>
    </submittedName>
</protein>
<organism evidence="1 2">
    <name type="scientific">Pleurotus cornucopiae</name>
    <name type="common">Cornucopia mushroom</name>
    <dbReference type="NCBI Taxonomy" id="5321"/>
    <lineage>
        <taxon>Eukaryota</taxon>
        <taxon>Fungi</taxon>
        <taxon>Dikarya</taxon>
        <taxon>Basidiomycota</taxon>
        <taxon>Agaricomycotina</taxon>
        <taxon>Agaricomycetes</taxon>
        <taxon>Agaricomycetidae</taxon>
        <taxon>Agaricales</taxon>
        <taxon>Pleurotineae</taxon>
        <taxon>Pleurotaceae</taxon>
        <taxon>Pleurotus</taxon>
    </lineage>
</organism>
<name>A0ACB7IJG1_PLECO</name>
<proteinExistence type="predicted"/>